<proteinExistence type="predicted"/>
<comment type="caution">
    <text evidence="2">The sequence shown here is derived from an EMBL/GenBank/DDBJ whole genome shotgun (WGS) entry which is preliminary data.</text>
</comment>
<protein>
    <submittedName>
        <fullName evidence="2">NDP-hexose 2,3-dehydratase family protein</fullName>
    </submittedName>
</protein>
<dbReference type="GeneID" id="96259798"/>
<dbReference type="EMBL" id="JAFFZM010000007">
    <property type="protein sequence ID" value="MBO8199477.1"/>
    <property type="molecule type" value="Genomic_DNA"/>
</dbReference>
<dbReference type="Pfam" id="PF03559">
    <property type="entry name" value="Hexose_dehydrat"/>
    <property type="match status" value="2"/>
</dbReference>
<feature type="domain" description="dTDP-4-dehydro-6-deoxy-alpha-D-glucopyranose 2,3-dehydratase" evidence="1">
    <location>
        <begin position="256"/>
        <end position="455"/>
    </location>
</feature>
<evidence type="ECO:0000313" key="3">
    <source>
        <dbReference type="Proteomes" id="UP000721954"/>
    </source>
</evidence>
<dbReference type="InterPro" id="IPR038153">
    <property type="entry name" value="EvaA-like_sf"/>
</dbReference>
<organism evidence="2 3">
    <name type="scientific">Streptomyces smyrnaeus</name>
    <dbReference type="NCBI Taxonomy" id="1387713"/>
    <lineage>
        <taxon>Bacteria</taxon>
        <taxon>Bacillati</taxon>
        <taxon>Actinomycetota</taxon>
        <taxon>Actinomycetes</taxon>
        <taxon>Kitasatosporales</taxon>
        <taxon>Streptomycetaceae</taxon>
        <taxon>Streptomyces</taxon>
    </lineage>
</organism>
<sequence length="475" mass="52142">MSAPTRVPAAANTRTPLRARQDTGLAARVARSAATAAGPAADLDEILGWLESRRRAVPFAVDRIPFAELDGWSFDPDTGNLVHRSGKFFTVEGLRAAVDDRQWCQPIICQPEVGILGILAKEFDGVLHFLLQAKMEPGNPNLLQLSPTVQATRSNYTKVHRGASVRYLDHFTAPARGSVLSDVLQSEHGSWFHRKRNRNMIVEVTDDIPPHEDFRWLTLGQIAELLRHDLVVNMDARSVLAGVPVQAAPRAAYSDTELLSWLVEQRAAIQASAERFPLAEVPGWLRAPHSIDHEDHRYFRIVAVSVRASSREVAAWTQPLLEPHGQGLVAFLRRDFGGVPHVLVSARAEGGLLDTAELGPTVQCTPGNYAQLPAGQRPPFLDTVQTADPSRIRYSALHSEEGGRFLDSVSRYLVVEAEDAHEPPGFRWMSYGQLAALAQHSHYVNVQARTLLTCLHATPSDEGANGGPNGWAAVR</sequence>
<dbReference type="InterPro" id="IPR005212">
    <property type="entry name" value="EvaA-like"/>
</dbReference>
<evidence type="ECO:0000259" key="1">
    <source>
        <dbReference type="Pfam" id="PF03559"/>
    </source>
</evidence>
<reference evidence="2 3" key="1">
    <citation type="submission" date="2021-02" db="EMBL/GenBank/DDBJ databases">
        <title>Streptomyces spirodelae sp. nov., isolated from duckweed.</title>
        <authorList>
            <person name="Saimee Y."/>
            <person name="Duangmal K."/>
        </authorList>
    </citation>
    <scope>NUCLEOTIDE SEQUENCE [LARGE SCALE GENOMIC DNA]</scope>
    <source>
        <strain evidence="2 3">DSM 42105</strain>
    </source>
</reference>
<dbReference type="RefSeq" id="WP_209211198.1">
    <property type="nucleotide sequence ID" value="NZ_JAFFZM010000007.1"/>
</dbReference>
<accession>A0ABS3XWY6</accession>
<name>A0ABS3XWY6_9ACTN</name>
<feature type="domain" description="dTDP-4-dehydro-6-deoxy-alpha-D-glucopyranose 2,3-dehydratase" evidence="1">
    <location>
        <begin position="44"/>
        <end position="242"/>
    </location>
</feature>
<evidence type="ECO:0000313" key="2">
    <source>
        <dbReference type="EMBL" id="MBO8199477.1"/>
    </source>
</evidence>
<gene>
    <name evidence="2" type="ORF">JW613_14405</name>
</gene>
<dbReference type="Gene3D" id="3.90.79.40">
    <property type="entry name" value="EvaA sugar 2,3-dehydratase subunit"/>
    <property type="match status" value="2"/>
</dbReference>
<keyword evidence="3" id="KW-1185">Reference proteome</keyword>
<dbReference type="Proteomes" id="UP000721954">
    <property type="component" value="Unassembled WGS sequence"/>
</dbReference>